<protein>
    <submittedName>
        <fullName evidence="7">RNA polymerase sigma factor</fullName>
    </submittedName>
</protein>
<evidence type="ECO:0000313" key="8">
    <source>
        <dbReference type="Proteomes" id="UP001597508"/>
    </source>
</evidence>
<evidence type="ECO:0000256" key="2">
    <source>
        <dbReference type="ARBA" id="ARBA00023015"/>
    </source>
</evidence>
<dbReference type="PANTHER" id="PTHR43133">
    <property type="entry name" value="RNA POLYMERASE ECF-TYPE SIGMA FACTO"/>
    <property type="match status" value="1"/>
</dbReference>
<proteinExistence type="inferred from homology"/>
<dbReference type="RefSeq" id="WP_379665615.1">
    <property type="nucleotide sequence ID" value="NZ_JBHULH010000003.1"/>
</dbReference>
<dbReference type="InterPro" id="IPR007627">
    <property type="entry name" value="RNA_pol_sigma70_r2"/>
</dbReference>
<dbReference type="Pfam" id="PF08281">
    <property type="entry name" value="Sigma70_r4_2"/>
    <property type="match status" value="1"/>
</dbReference>
<reference evidence="8" key="1">
    <citation type="journal article" date="2019" name="Int. J. Syst. Evol. Microbiol.">
        <title>The Global Catalogue of Microorganisms (GCM) 10K type strain sequencing project: providing services to taxonomists for standard genome sequencing and annotation.</title>
        <authorList>
            <consortium name="The Broad Institute Genomics Platform"/>
            <consortium name="The Broad Institute Genome Sequencing Center for Infectious Disease"/>
            <person name="Wu L."/>
            <person name="Ma J."/>
        </authorList>
    </citation>
    <scope>NUCLEOTIDE SEQUENCE [LARGE SCALE GENOMIC DNA]</scope>
    <source>
        <strain evidence="8">KCTC 52127</strain>
    </source>
</reference>
<comment type="caution">
    <text evidence="7">The sequence shown here is derived from an EMBL/GenBank/DDBJ whole genome shotgun (WGS) entry which is preliminary data.</text>
</comment>
<keyword evidence="2" id="KW-0805">Transcription regulation</keyword>
<dbReference type="InterPro" id="IPR014284">
    <property type="entry name" value="RNA_pol_sigma-70_dom"/>
</dbReference>
<keyword evidence="8" id="KW-1185">Reference proteome</keyword>
<dbReference type="SUPFAM" id="SSF88659">
    <property type="entry name" value="Sigma3 and sigma4 domains of RNA polymerase sigma factors"/>
    <property type="match status" value="1"/>
</dbReference>
<dbReference type="PANTHER" id="PTHR43133:SF51">
    <property type="entry name" value="RNA POLYMERASE SIGMA FACTOR"/>
    <property type="match status" value="1"/>
</dbReference>
<evidence type="ECO:0000259" key="6">
    <source>
        <dbReference type="Pfam" id="PF08281"/>
    </source>
</evidence>
<dbReference type="NCBIfam" id="TIGR02937">
    <property type="entry name" value="sigma70-ECF"/>
    <property type="match status" value="1"/>
</dbReference>
<feature type="domain" description="RNA polymerase sigma-70 region 2" evidence="5">
    <location>
        <begin position="24"/>
        <end position="89"/>
    </location>
</feature>
<keyword evidence="3" id="KW-0731">Sigma factor</keyword>
<dbReference type="InterPro" id="IPR013325">
    <property type="entry name" value="RNA_pol_sigma_r2"/>
</dbReference>
<dbReference type="InterPro" id="IPR039425">
    <property type="entry name" value="RNA_pol_sigma-70-like"/>
</dbReference>
<comment type="similarity">
    <text evidence="1">Belongs to the sigma-70 factor family. ECF subfamily.</text>
</comment>
<sequence>MGGNIQILLQGCRRGNQKSQLQIYKLYSEAMYFVAYRYIKDEEEAKDIMQEGFLKAFQNIHKNVEAKAFGSWLKKIIINQCLDRLKKKKIDTISMEDQSVEHVADDDNNWNIDGKITREQVEKAIEELPNRYQWVTKLYLMEGYDHIEISEILKIPVKTSRTQLRRGKMLLQEQLKSYKNGTRHQKIV</sequence>
<dbReference type="SUPFAM" id="SSF88946">
    <property type="entry name" value="Sigma2 domain of RNA polymerase sigma factors"/>
    <property type="match status" value="1"/>
</dbReference>
<accession>A0ABW5LQK4</accession>
<dbReference type="Gene3D" id="1.10.10.10">
    <property type="entry name" value="Winged helix-like DNA-binding domain superfamily/Winged helix DNA-binding domain"/>
    <property type="match status" value="1"/>
</dbReference>
<organism evidence="7 8">
    <name type="scientific">Pseudotenacibaculum haliotis</name>
    <dbReference type="NCBI Taxonomy" id="1862138"/>
    <lineage>
        <taxon>Bacteria</taxon>
        <taxon>Pseudomonadati</taxon>
        <taxon>Bacteroidota</taxon>
        <taxon>Flavobacteriia</taxon>
        <taxon>Flavobacteriales</taxon>
        <taxon>Flavobacteriaceae</taxon>
        <taxon>Pseudotenacibaculum</taxon>
    </lineage>
</organism>
<evidence type="ECO:0000256" key="1">
    <source>
        <dbReference type="ARBA" id="ARBA00010641"/>
    </source>
</evidence>
<dbReference type="InterPro" id="IPR036388">
    <property type="entry name" value="WH-like_DNA-bd_sf"/>
</dbReference>
<keyword evidence="4" id="KW-0804">Transcription</keyword>
<dbReference type="InterPro" id="IPR013249">
    <property type="entry name" value="RNA_pol_sigma70_r4_t2"/>
</dbReference>
<dbReference type="Gene3D" id="1.10.1740.10">
    <property type="match status" value="1"/>
</dbReference>
<evidence type="ECO:0000256" key="4">
    <source>
        <dbReference type="ARBA" id="ARBA00023163"/>
    </source>
</evidence>
<dbReference type="EMBL" id="JBHULH010000003">
    <property type="protein sequence ID" value="MFD2566905.1"/>
    <property type="molecule type" value="Genomic_DNA"/>
</dbReference>
<dbReference type="Proteomes" id="UP001597508">
    <property type="component" value="Unassembled WGS sequence"/>
</dbReference>
<name>A0ABW5LQK4_9FLAO</name>
<dbReference type="InterPro" id="IPR013324">
    <property type="entry name" value="RNA_pol_sigma_r3/r4-like"/>
</dbReference>
<dbReference type="Pfam" id="PF04542">
    <property type="entry name" value="Sigma70_r2"/>
    <property type="match status" value="1"/>
</dbReference>
<evidence type="ECO:0000259" key="5">
    <source>
        <dbReference type="Pfam" id="PF04542"/>
    </source>
</evidence>
<evidence type="ECO:0000313" key="7">
    <source>
        <dbReference type="EMBL" id="MFD2566905.1"/>
    </source>
</evidence>
<feature type="domain" description="RNA polymerase sigma factor 70 region 4 type 2" evidence="6">
    <location>
        <begin position="118"/>
        <end position="170"/>
    </location>
</feature>
<evidence type="ECO:0000256" key="3">
    <source>
        <dbReference type="ARBA" id="ARBA00023082"/>
    </source>
</evidence>
<gene>
    <name evidence="7" type="ORF">ACFSRZ_05950</name>
</gene>